<feature type="transmembrane region" description="Helical" evidence="2">
    <location>
        <begin position="448"/>
        <end position="466"/>
    </location>
</feature>
<dbReference type="InterPro" id="IPR040213">
    <property type="entry name" value="GIR2-like"/>
</dbReference>
<dbReference type="InterPro" id="IPR006575">
    <property type="entry name" value="RWD_dom"/>
</dbReference>
<sequence>MPHTGYTSLGRQKRARSETTMEDTHHSSPVVKSAHQTDVETRIPWVQQSDSGSSQATKQTLEVIDPGVWTFRTSAFGLALMWLTGAGVIVYGAVVQSSTDKSANGYGPSFIHNKAVGPFVQLGVAFWVTVLSDTAGLIHATSLRFTLLASRRLTFNSNLRLFTSCSNSRIHWWPVNLIWAWSLISCYACGSMVIVESVYQYSEDLHTLEVVSGYALIFLGLGLFGQASIATWALKANTFPTWSTNPIHTAKLCRDQGWLTPLSHRTMLSVHDAQNLEIRDTPTRPKARQGPLLKAHFRIRRALIFVWTVTLFAFLWFISITVAYQVGGGPSMGPSWASFSRSYTNDWSLIPDWVGVTAFLGISTSLGQSFYTFGPWFLCKCSRDESLWRQTASSRGLGPSKHGAFHVAFTTWETICLFVFKTLIHWVFSLAFGPYWEGIEIRIPQVCYTAVTLFLLSLLATYLALWRPKGPQPATFGHLPTLVDLIDVWPCRMPDTRNEETVDGTNETDSLYARETVKLYWGDKGEIDNGIRRAGTAHVPLKPIIMTAIFTDLSDTSYRITIALDVPDAHEQEAPEPPVILLSVTYPEAYPDVGPHLDITAPPNAAKHPQLDIQEDKAQLLDALQPTVEDSLGMAMVFTLVTTLKEAAETLISDRLRQAQAARDVVAAAKEEEENRKFHGTIVTRERFLEWREKFRKEMEEKERRQREEDEAEDKKKRGGKVEEKKLTGRQLWERGLVGKVDEEDVDGDDAVPAIEKLKVEA</sequence>
<keyword evidence="5" id="KW-1185">Reference proteome</keyword>
<feature type="compositionally biased region" description="Basic and acidic residues" evidence="1">
    <location>
        <begin position="15"/>
        <end position="26"/>
    </location>
</feature>
<keyword evidence="2" id="KW-0472">Membrane</keyword>
<dbReference type="SUPFAM" id="SSF54495">
    <property type="entry name" value="UBC-like"/>
    <property type="match status" value="1"/>
</dbReference>
<dbReference type="EMBL" id="KN847321">
    <property type="protein sequence ID" value="KIW52193.1"/>
    <property type="molecule type" value="Genomic_DNA"/>
</dbReference>
<feature type="region of interest" description="Disordered" evidence="1">
    <location>
        <begin position="743"/>
        <end position="762"/>
    </location>
</feature>
<reference evidence="4 5" key="1">
    <citation type="submission" date="2015-01" db="EMBL/GenBank/DDBJ databases">
        <title>The Genome Sequence of Exophiala xenobiotica CBS118157.</title>
        <authorList>
            <consortium name="The Broad Institute Genomics Platform"/>
            <person name="Cuomo C."/>
            <person name="de Hoog S."/>
            <person name="Gorbushina A."/>
            <person name="Stielow B."/>
            <person name="Teixiera M."/>
            <person name="Abouelleil A."/>
            <person name="Chapman S.B."/>
            <person name="Priest M."/>
            <person name="Young S.K."/>
            <person name="Wortman J."/>
            <person name="Nusbaum C."/>
            <person name="Birren B."/>
        </authorList>
    </citation>
    <scope>NUCLEOTIDE SEQUENCE [LARGE SCALE GENOMIC DNA]</scope>
    <source>
        <strain evidence="4 5">CBS 118157</strain>
    </source>
</reference>
<keyword evidence="2" id="KW-0812">Transmembrane</keyword>
<feature type="transmembrane region" description="Helical" evidence="2">
    <location>
        <begin position="404"/>
        <end position="428"/>
    </location>
</feature>
<dbReference type="PANTHER" id="PTHR12292">
    <property type="entry name" value="RWD DOMAIN-CONTAINING PROTEIN"/>
    <property type="match status" value="1"/>
</dbReference>
<feature type="compositionally biased region" description="Polar residues" evidence="1">
    <location>
        <begin position="1"/>
        <end position="10"/>
    </location>
</feature>
<evidence type="ECO:0000256" key="2">
    <source>
        <dbReference type="SAM" id="Phobius"/>
    </source>
</evidence>
<evidence type="ECO:0000256" key="1">
    <source>
        <dbReference type="SAM" id="MobiDB-lite"/>
    </source>
</evidence>
<organism evidence="4 5">
    <name type="scientific">Exophiala xenobiotica</name>
    <dbReference type="NCBI Taxonomy" id="348802"/>
    <lineage>
        <taxon>Eukaryota</taxon>
        <taxon>Fungi</taxon>
        <taxon>Dikarya</taxon>
        <taxon>Ascomycota</taxon>
        <taxon>Pezizomycotina</taxon>
        <taxon>Eurotiomycetes</taxon>
        <taxon>Chaetothyriomycetidae</taxon>
        <taxon>Chaetothyriales</taxon>
        <taxon>Herpotrichiellaceae</taxon>
        <taxon>Exophiala</taxon>
    </lineage>
</organism>
<dbReference type="Proteomes" id="UP000054342">
    <property type="component" value="Unassembled WGS sequence"/>
</dbReference>
<proteinExistence type="predicted"/>
<dbReference type="STRING" id="348802.A0A0D2EA04"/>
<feature type="transmembrane region" description="Helical" evidence="2">
    <location>
        <begin position="302"/>
        <end position="326"/>
    </location>
</feature>
<feature type="region of interest" description="Disordered" evidence="1">
    <location>
        <begin position="699"/>
        <end position="724"/>
    </location>
</feature>
<dbReference type="PROSITE" id="PS50908">
    <property type="entry name" value="RWD"/>
    <property type="match status" value="1"/>
</dbReference>
<feature type="transmembrane region" description="Helical" evidence="2">
    <location>
        <begin position="214"/>
        <end position="234"/>
    </location>
</feature>
<name>A0A0D2EA04_9EURO</name>
<feature type="domain" description="RWD" evidence="3">
    <location>
        <begin position="537"/>
        <end position="651"/>
    </location>
</feature>
<dbReference type="GeneID" id="25329762"/>
<keyword evidence="2" id="KW-1133">Transmembrane helix</keyword>
<feature type="transmembrane region" description="Helical" evidence="2">
    <location>
        <begin position="75"/>
        <end position="94"/>
    </location>
</feature>
<evidence type="ECO:0000313" key="5">
    <source>
        <dbReference type="Proteomes" id="UP000054342"/>
    </source>
</evidence>
<accession>A0A0D2EA04</accession>
<dbReference type="RefSeq" id="XP_013312777.1">
    <property type="nucleotide sequence ID" value="XM_013457323.1"/>
</dbReference>
<dbReference type="Gene3D" id="3.10.110.10">
    <property type="entry name" value="Ubiquitin Conjugating Enzyme"/>
    <property type="match status" value="1"/>
</dbReference>
<dbReference type="HOGENOM" id="CLU_021043_1_0_1"/>
<dbReference type="AlphaFoldDB" id="A0A0D2EA04"/>
<protein>
    <recommendedName>
        <fullName evidence="3">RWD domain-containing protein</fullName>
    </recommendedName>
</protein>
<dbReference type="OrthoDB" id="2688021at2759"/>
<gene>
    <name evidence="4" type="ORF">PV05_07854</name>
</gene>
<feature type="transmembrane region" description="Helical" evidence="2">
    <location>
        <begin position="170"/>
        <end position="194"/>
    </location>
</feature>
<dbReference type="Pfam" id="PF05773">
    <property type="entry name" value="RWD"/>
    <property type="match status" value="1"/>
</dbReference>
<evidence type="ECO:0000259" key="3">
    <source>
        <dbReference type="PROSITE" id="PS50908"/>
    </source>
</evidence>
<dbReference type="InterPro" id="IPR016135">
    <property type="entry name" value="UBQ-conjugating_enzyme/RWD"/>
</dbReference>
<feature type="region of interest" description="Disordered" evidence="1">
    <location>
        <begin position="1"/>
        <end position="37"/>
    </location>
</feature>
<evidence type="ECO:0000313" key="4">
    <source>
        <dbReference type="EMBL" id="KIW52193.1"/>
    </source>
</evidence>